<gene>
    <name evidence="4" type="ORF">T9A_02703</name>
</gene>
<feature type="transmembrane region" description="Helical" evidence="1">
    <location>
        <begin position="147"/>
        <end position="163"/>
    </location>
</feature>
<feature type="transmembrane region" description="Helical" evidence="1">
    <location>
        <begin position="280"/>
        <end position="300"/>
    </location>
</feature>
<evidence type="ECO:0000313" key="5">
    <source>
        <dbReference type="Proteomes" id="UP000029443"/>
    </source>
</evidence>
<dbReference type="GO" id="GO:0016746">
    <property type="term" value="F:acyltransferase activity"/>
    <property type="evidence" value="ECO:0007669"/>
    <property type="project" value="UniProtKB-KW"/>
</dbReference>
<dbReference type="Pfam" id="PF19040">
    <property type="entry name" value="SGNH"/>
    <property type="match status" value="1"/>
</dbReference>
<dbReference type="InterPro" id="IPR002656">
    <property type="entry name" value="Acyl_transf_3_dom"/>
</dbReference>
<dbReference type="PANTHER" id="PTHR23028:SF53">
    <property type="entry name" value="ACYL_TRANSF_3 DOMAIN-CONTAINING PROTEIN"/>
    <property type="match status" value="1"/>
</dbReference>
<feature type="transmembrane region" description="Helical" evidence="1">
    <location>
        <begin position="170"/>
        <end position="188"/>
    </location>
</feature>
<feature type="transmembrane region" description="Helical" evidence="1">
    <location>
        <begin position="320"/>
        <end position="337"/>
    </location>
</feature>
<protein>
    <submittedName>
        <fullName evidence="4">Acyltransferase</fullName>
    </submittedName>
</protein>
<evidence type="ECO:0000256" key="1">
    <source>
        <dbReference type="SAM" id="Phobius"/>
    </source>
</evidence>
<feature type="transmembrane region" description="Helical" evidence="1">
    <location>
        <begin position="194"/>
        <end position="214"/>
    </location>
</feature>
<feature type="transmembrane region" description="Helical" evidence="1">
    <location>
        <begin position="76"/>
        <end position="96"/>
    </location>
</feature>
<evidence type="ECO:0000313" key="4">
    <source>
        <dbReference type="EMBL" id="KGD60310.1"/>
    </source>
</evidence>
<dbReference type="PANTHER" id="PTHR23028">
    <property type="entry name" value="ACETYLTRANSFERASE"/>
    <property type="match status" value="1"/>
</dbReference>
<keyword evidence="1" id="KW-1133">Transmembrane helix</keyword>
<reference evidence="4 5" key="1">
    <citation type="submission" date="2012-09" db="EMBL/GenBank/DDBJ databases">
        <title>Genome Sequence of alkane-degrading Bacterium Alcanivorax jadensis T9.</title>
        <authorList>
            <person name="Lai Q."/>
            <person name="Shao Z."/>
        </authorList>
    </citation>
    <scope>NUCLEOTIDE SEQUENCE [LARGE SCALE GENOMIC DNA]</scope>
    <source>
        <strain evidence="4 5">T9</strain>
    </source>
</reference>
<keyword evidence="1" id="KW-0812">Transmembrane</keyword>
<feature type="transmembrane region" description="Helical" evidence="1">
    <location>
        <begin position="250"/>
        <end position="268"/>
    </location>
</feature>
<organism evidence="4 5">
    <name type="scientific">Alcanivorax jadensis T9</name>
    <dbReference type="NCBI Taxonomy" id="1177181"/>
    <lineage>
        <taxon>Bacteria</taxon>
        <taxon>Pseudomonadati</taxon>
        <taxon>Pseudomonadota</taxon>
        <taxon>Gammaproteobacteria</taxon>
        <taxon>Oceanospirillales</taxon>
        <taxon>Alcanivoracaceae</taxon>
        <taxon>Alcanivorax</taxon>
    </lineage>
</organism>
<comment type="caution">
    <text evidence="4">The sequence shown here is derived from an EMBL/GenBank/DDBJ whole genome shotgun (WGS) entry which is preliminary data.</text>
</comment>
<dbReference type="InterPro" id="IPR050879">
    <property type="entry name" value="Acyltransferase_3"/>
</dbReference>
<feature type="transmembrane region" description="Helical" evidence="1">
    <location>
        <begin position="349"/>
        <end position="366"/>
    </location>
</feature>
<accession>A0ABR4WAB1</accession>
<proteinExistence type="predicted"/>
<dbReference type="InterPro" id="IPR043968">
    <property type="entry name" value="SGNH"/>
</dbReference>
<keyword evidence="4" id="KW-0808">Transferase</keyword>
<feature type="transmembrane region" description="Helical" evidence="1">
    <location>
        <begin position="35"/>
        <end position="55"/>
    </location>
</feature>
<feature type="transmembrane region" description="Helical" evidence="1">
    <location>
        <begin position="12"/>
        <end position="29"/>
    </location>
</feature>
<evidence type="ECO:0000259" key="3">
    <source>
        <dbReference type="Pfam" id="PF19040"/>
    </source>
</evidence>
<dbReference type="EMBL" id="ARXU01000012">
    <property type="protein sequence ID" value="KGD60310.1"/>
    <property type="molecule type" value="Genomic_DNA"/>
</dbReference>
<feature type="transmembrane region" description="Helical" evidence="1">
    <location>
        <begin position="226"/>
        <end position="244"/>
    </location>
</feature>
<dbReference type="Proteomes" id="UP000029443">
    <property type="component" value="Unassembled WGS sequence"/>
</dbReference>
<dbReference type="RefSeq" id="WP_035249445.1">
    <property type="nucleotide sequence ID" value="NZ_ARXU01000012.1"/>
</dbReference>
<dbReference type="Pfam" id="PF01757">
    <property type="entry name" value="Acyl_transf_3"/>
    <property type="match status" value="1"/>
</dbReference>
<name>A0ABR4WAB1_9GAMM</name>
<keyword evidence="5" id="KW-1185">Reference proteome</keyword>
<sequence>MKTTPSYRADIEGLRALAVVLVILYHYDVPGITGGFIGVDVFFVISGFVITQLLQRAFEKGTFQFRDFYARRIRRLVPLFLLVSTVTFLMISPFYIGDAYYIFAKSWLSSLVGLSNIYYFQELAQYFAPETRSLSLLHTWSLAVEEQFYLIWPLALYLAYRFGKGRDGHWPFRITLVATFALSVYLAGAYPSAAYYLLPARLFEFMLGTGVALFSRQLPALNRPCAEILAALGLAMIIATGLLLTKHDHFPGYNALWPTLGTAMVIYAGLHQTGTLTARLLSLPVMVFLGGISYSLYLWHWPPVALLHYQLIELTWTNRLLLMVGVVVLSWLSYRFVENHYRNRPWSFKKSFMVFIFVPLLIIWAIQSTIRIADDLSFRIPEERRALYQVIANNNPADLYKRCFKGDPVEFNQGKACLFGAESENGQPNSMLIGDSHAIAQIGFVEQLIKGTDHSLLMVTRASTPFLPTHIAEKVQAADPTQVARNQALSDYLGQRPMTVFMGAWWSAYLKNNAFQGYFLDTIGWLKDQGHTVIILEDVPELPSSDFAECLLKNMDDCSISATKAEQNLENFYRFRAAAKQRFPDVKWINPRKVLCDAQRCQTVLNGIPLYRDESHLNNVGAIEIGKVYLERFGNPLGGDEKKKAQQ</sequence>
<feature type="domain" description="SGNH" evidence="3">
    <location>
        <begin position="402"/>
        <end position="629"/>
    </location>
</feature>
<keyword evidence="1" id="KW-0472">Membrane</keyword>
<evidence type="ECO:0000259" key="2">
    <source>
        <dbReference type="Pfam" id="PF01757"/>
    </source>
</evidence>
<feature type="domain" description="Acyltransferase 3" evidence="2">
    <location>
        <begin position="9"/>
        <end position="335"/>
    </location>
</feature>
<keyword evidence="4" id="KW-0012">Acyltransferase</keyword>